<protein>
    <submittedName>
        <fullName evidence="2">DUF6519 domain-containing protein</fullName>
    </submittedName>
</protein>
<gene>
    <name evidence="2" type="ORF">AB5J54_37535</name>
</gene>
<reference evidence="2" key="1">
    <citation type="submission" date="2024-07" db="EMBL/GenBank/DDBJ databases">
        <authorList>
            <person name="Yu S.T."/>
        </authorList>
    </citation>
    <scope>NUCLEOTIDE SEQUENCE</scope>
    <source>
        <strain evidence="2">R44</strain>
    </source>
</reference>
<evidence type="ECO:0000313" key="2">
    <source>
        <dbReference type="EMBL" id="XDQ75882.1"/>
    </source>
</evidence>
<dbReference type="EMBL" id="CP163444">
    <property type="protein sequence ID" value="XDQ75882.1"/>
    <property type="molecule type" value="Genomic_DNA"/>
</dbReference>
<evidence type="ECO:0000256" key="1">
    <source>
        <dbReference type="SAM" id="MobiDB-lite"/>
    </source>
</evidence>
<feature type="region of interest" description="Disordered" evidence="1">
    <location>
        <begin position="405"/>
        <end position="424"/>
    </location>
</feature>
<dbReference type="AlphaFoldDB" id="A0AB39T631"/>
<feature type="region of interest" description="Disordered" evidence="1">
    <location>
        <begin position="344"/>
        <end position="366"/>
    </location>
</feature>
<proteinExistence type="predicted"/>
<dbReference type="Pfam" id="PF20129">
    <property type="entry name" value="DUF6519"/>
    <property type="match status" value="2"/>
</dbReference>
<organism evidence="2">
    <name type="scientific">Streptomyces sp. R44</name>
    <dbReference type="NCBI Taxonomy" id="3238633"/>
    <lineage>
        <taxon>Bacteria</taxon>
        <taxon>Bacillati</taxon>
        <taxon>Actinomycetota</taxon>
        <taxon>Actinomycetes</taxon>
        <taxon>Kitasatosporales</taxon>
        <taxon>Streptomycetaceae</taxon>
        <taxon>Streptomyces</taxon>
    </lineage>
</organism>
<accession>A0AB39T631</accession>
<dbReference type="InterPro" id="IPR045392">
    <property type="entry name" value="DUF6519"/>
</dbReference>
<feature type="compositionally biased region" description="Low complexity" evidence="1">
    <location>
        <begin position="345"/>
        <end position="354"/>
    </location>
</feature>
<dbReference type="RefSeq" id="WP_369148418.1">
    <property type="nucleotide sequence ID" value="NZ_CP163444.1"/>
</dbReference>
<sequence>MDISRVSFDPSKHYSRLIHQQGRVTLDADANEQTQVLLHYLRTVVADVLGPTARPESAPGFDVSRVPDDPDADLLIGPGRLYVDGLLVESGEETTYLGQPEGYVDPDRGAVPDGPFGVYLRAWEREITAIQDPSIREVALGATGPDTAARAKVVWQVALHPYGNDDPGSSGAADALRTWLARLHGPKGRMAARTGDDRTGPAEPCVIAPEARYRGPENQLYRVQIHTSGVGARPGDDHTHLHPVPAARKRGAAARGKAAEPDTATFVWSRENASVAFPVARVAGPVVTLESWGRDGSLGLDVGDWVELLDDATAVRAADDLPTAPAPRIHRITALDVAGRTVTLDADPNDAAPGAEPPAPAVTGDPELHPYLRRWDHRPPPGADALPVVLDTWIPLEDGVEVRFSAPPAPDDLPKKAAHKPPRFRRGDHWLVPARTVSGDVLWPQDPEGPAAVEPHGVVYRYAPLAYVPAQGDPVPLVPVFTPLFP</sequence>
<name>A0AB39T631_9ACTN</name>